<dbReference type="OrthoDB" id="3561688at2759"/>
<evidence type="ECO:0000256" key="1">
    <source>
        <dbReference type="SAM" id="MobiDB-lite"/>
    </source>
</evidence>
<feature type="region of interest" description="Disordered" evidence="1">
    <location>
        <begin position="545"/>
        <end position="565"/>
    </location>
</feature>
<dbReference type="AlphaFoldDB" id="W9CA52"/>
<feature type="compositionally biased region" description="Basic and acidic residues" evidence="1">
    <location>
        <begin position="675"/>
        <end position="691"/>
    </location>
</feature>
<feature type="compositionally biased region" description="Pro residues" evidence="1">
    <location>
        <begin position="477"/>
        <end position="488"/>
    </location>
</feature>
<evidence type="ECO:0000313" key="2">
    <source>
        <dbReference type="EMBL" id="ESZ92678.1"/>
    </source>
</evidence>
<feature type="compositionally biased region" description="Polar residues" evidence="1">
    <location>
        <begin position="177"/>
        <end position="186"/>
    </location>
</feature>
<evidence type="ECO:0000313" key="3">
    <source>
        <dbReference type="Proteomes" id="UP000019487"/>
    </source>
</evidence>
<gene>
    <name evidence="2" type="ORF">SBOR_6939</name>
</gene>
<name>W9CA52_SCLBF</name>
<dbReference type="HOGENOM" id="CLU_441433_0_0_1"/>
<protein>
    <submittedName>
        <fullName evidence="2">Uncharacterized protein</fullName>
    </submittedName>
</protein>
<reference evidence="2 3" key="1">
    <citation type="journal article" date="2014" name="Genome Announc.">
        <title>Draft genome sequence of Sclerotinia borealis, a psychrophilic plant pathogenic fungus.</title>
        <authorList>
            <person name="Mardanov A.V."/>
            <person name="Beletsky A.V."/>
            <person name="Kadnikov V.V."/>
            <person name="Ignatov A.N."/>
            <person name="Ravin N.V."/>
        </authorList>
    </citation>
    <scope>NUCLEOTIDE SEQUENCE [LARGE SCALE GENOMIC DNA]</scope>
    <source>
        <strain evidence="3">F-4157</strain>
    </source>
</reference>
<feature type="compositionally biased region" description="Polar residues" evidence="1">
    <location>
        <begin position="331"/>
        <end position="340"/>
    </location>
</feature>
<organism evidence="2 3">
    <name type="scientific">Sclerotinia borealis (strain F-4128)</name>
    <dbReference type="NCBI Taxonomy" id="1432307"/>
    <lineage>
        <taxon>Eukaryota</taxon>
        <taxon>Fungi</taxon>
        <taxon>Dikarya</taxon>
        <taxon>Ascomycota</taxon>
        <taxon>Pezizomycotina</taxon>
        <taxon>Leotiomycetes</taxon>
        <taxon>Helotiales</taxon>
        <taxon>Sclerotiniaceae</taxon>
        <taxon>Sclerotinia</taxon>
    </lineage>
</organism>
<dbReference type="Proteomes" id="UP000019487">
    <property type="component" value="Unassembled WGS sequence"/>
</dbReference>
<feature type="compositionally biased region" description="Basic and acidic residues" evidence="1">
    <location>
        <begin position="24"/>
        <end position="38"/>
    </location>
</feature>
<feature type="region of interest" description="Disordered" evidence="1">
    <location>
        <begin position="256"/>
        <end position="490"/>
    </location>
</feature>
<feature type="region of interest" description="Disordered" evidence="1">
    <location>
        <begin position="156"/>
        <end position="201"/>
    </location>
</feature>
<feature type="compositionally biased region" description="Polar residues" evidence="1">
    <location>
        <begin position="256"/>
        <end position="268"/>
    </location>
</feature>
<comment type="caution">
    <text evidence="2">The sequence shown here is derived from an EMBL/GenBank/DDBJ whole genome shotgun (WGS) entry which is preliminary data.</text>
</comment>
<feature type="compositionally biased region" description="Pro residues" evidence="1">
    <location>
        <begin position="392"/>
        <end position="414"/>
    </location>
</feature>
<feature type="region of interest" description="Disordered" evidence="1">
    <location>
        <begin position="24"/>
        <end position="99"/>
    </location>
</feature>
<sequence length="713" mass="78736">MPDNPIHDKFDARLRWLAGDKKAFEGAKERGREEDAARSRSPRLCSPNPPYIPAYIPLRMKAHRKAREMGLESDSDDENFRTNKPRRYHEKGKYDPPPNSYHSPLDLSSAFNPGKFNRNPMAAMYMVPSSTGPSRSGTTISYGATDGYQRSIWQDRGAQESGQGQPSCHISPRVTGRSRNSSQYPSSYLGRSGKQWGQQTPLPHLTQGNYVLPYRTFGILQVGRPVSDQFPAELPTPVYSVQNGALVNASAYQSNNNQHTNLQGSSHFNRPPAIPRTSFDPVRDAAARNTAASGSHTDSEPEPSPAAISSGHADHRPHTASHAVPARKPVPSSTSTQPSAKGNPRDKINSESRHDQVEQVRIRCQEEEEATRERREKNLKISHEGYQKANRQPPPPLPPKLPLSPIKRPPPPSRPANLPASIPSTIPLIPAPPSPDFIPNNAWPGHVNSPPYPLTQPASHTRHHVASSSRVNTTDPNNPPSPPPPYPVTPANYHFNAYNNQNSIQKHAIHNAIKYEILHGDKRMGGPTPPTFRSMYPDARELEGVNPQFPRDETPRIGLPGGGGETVSDARLVGLRQVVLERNAEISVISGRVEAGTFRAEMMEKMRVERAGGGALGAERIRMSGDTRRDILREDIGDRRRDVPEIRVQGPTPGTSLRPVTTRVDPNMGRTRVSRSLEPERLKVPMTEHGKGSKKHHKKHASGDGALVHKKKK</sequence>
<keyword evidence="3" id="KW-1185">Reference proteome</keyword>
<feature type="compositionally biased region" description="Basic and acidic residues" evidence="1">
    <location>
        <begin position="343"/>
        <end position="386"/>
    </location>
</feature>
<dbReference type="EMBL" id="AYSA01000367">
    <property type="protein sequence ID" value="ESZ92678.1"/>
    <property type="molecule type" value="Genomic_DNA"/>
</dbReference>
<feature type="region of interest" description="Disordered" evidence="1">
    <location>
        <begin position="645"/>
        <end position="713"/>
    </location>
</feature>
<proteinExistence type="predicted"/>
<accession>W9CA52</accession>